<proteinExistence type="predicted"/>
<accession>A0A0M2NHT6</accession>
<name>A0A0M2NHT6_9FIRM</name>
<organism evidence="1 2">
    <name type="scientific">Christensenella hongkongensis</name>
    <dbReference type="NCBI Taxonomy" id="270498"/>
    <lineage>
        <taxon>Bacteria</taxon>
        <taxon>Bacillati</taxon>
        <taxon>Bacillota</taxon>
        <taxon>Clostridia</taxon>
        <taxon>Christensenellales</taxon>
        <taxon>Christensenellaceae</taxon>
        <taxon>Christensenella</taxon>
    </lineage>
</organism>
<evidence type="ECO:0000313" key="2">
    <source>
        <dbReference type="Proteomes" id="UP000034076"/>
    </source>
</evidence>
<dbReference type="GO" id="GO:0032259">
    <property type="term" value="P:methylation"/>
    <property type="evidence" value="ECO:0007669"/>
    <property type="project" value="UniProtKB-KW"/>
</dbReference>
<reference evidence="1 2" key="1">
    <citation type="submission" date="2015-04" db="EMBL/GenBank/DDBJ databases">
        <title>Draft genome sequence of bacteremic isolate Catabacter hongkongensis type strain HKU16T.</title>
        <authorList>
            <person name="Lau S.K."/>
            <person name="Teng J.L."/>
            <person name="Huang Y."/>
            <person name="Curreem S.O."/>
            <person name="Tsui S.K."/>
            <person name="Woo P.C."/>
        </authorList>
    </citation>
    <scope>NUCLEOTIDE SEQUENCE [LARGE SCALE GENOMIC DNA]</scope>
    <source>
        <strain evidence="1 2">HKU16</strain>
    </source>
</reference>
<protein>
    <submittedName>
        <fullName evidence="1">Lysine-N-methylase</fullName>
        <ecNumber evidence="1">2.1.1.-</ecNumber>
    </submittedName>
</protein>
<dbReference type="Proteomes" id="UP000034076">
    <property type="component" value="Unassembled WGS sequence"/>
</dbReference>
<dbReference type="NCBIfam" id="NF038110">
    <property type="entry name" value="Lys_methyl_FliB"/>
    <property type="match status" value="1"/>
</dbReference>
<dbReference type="STRING" id="270498.CHK_2648"/>
<keyword evidence="2" id="KW-1185">Reference proteome</keyword>
<keyword evidence="1" id="KW-0489">Methyltransferase</keyword>
<comment type="caution">
    <text evidence="1">The sequence shown here is derived from an EMBL/GenBank/DDBJ whole genome shotgun (WGS) entry which is preliminary data.</text>
</comment>
<dbReference type="GO" id="GO:0008168">
    <property type="term" value="F:methyltransferase activity"/>
    <property type="evidence" value="ECO:0007669"/>
    <property type="project" value="UniProtKB-KW"/>
</dbReference>
<dbReference type="EC" id="2.1.1.-" evidence="1"/>
<evidence type="ECO:0000313" key="1">
    <source>
        <dbReference type="EMBL" id="KKI49840.1"/>
    </source>
</evidence>
<dbReference type="AlphaFoldDB" id="A0A0M2NHT6"/>
<gene>
    <name evidence="1" type="ORF">CHK_2648</name>
</gene>
<dbReference type="OrthoDB" id="86584at2"/>
<keyword evidence="1" id="KW-0808">Transferase</keyword>
<dbReference type="EMBL" id="LAYJ01000116">
    <property type="protein sequence ID" value="KKI49840.1"/>
    <property type="molecule type" value="Genomic_DNA"/>
</dbReference>
<dbReference type="RefSeq" id="WP_046444457.1">
    <property type="nucleotide sequence ID" value="NZ_CAUERS010000040.1"/>
</dbReference>
<sequence length="424" mass="48693">MPQSLKKEVICIAPDFLGEFECIGSKCLHTCCSSAWKISIDKRTYQKYLRAPVCEDTRRLLERYTRKNNSKNVADPVNEYADIVFEEGNSYCPFLDGERLCRLQRELGAEALGSVCRTFPRVKYIINGVYYRGLSLTCEAAAAITLSKKDGICFVRIPFENDTYHAPASIIDKQNEKIVDTPLFYFEDIRFFILSLLQNRDYRVWERVVILGMFMKALDDCGKEGALALVRKYGAMAGEGFFREELKKLPRRFDIQLQMSSIISSVQIVSEEEKEQPSMEFLEFIDRVSKGLMISDELSPEEEIQNYQKIFEQYYAPYMEKNEFILENFLVATVFNAAFPISMKKNNAFEEFGRLAMFFALGRFFLVAMAGAHKGLDDKLVIDTLTTTARHYDIRHTTSINGSGRILKKLSADSLAWYAGLLRE</sequence>